<evidence type="ECO:0000256" key="5">
    <source>
        <dbReference type="ARBA" id="ARBA00013200"/>
    </source>
</evidence>
<feature type="transmembrane region" description="Helical" evidence="19">
    <location>
        <begin position="42"/>
        <end position="70"/>
    </location>
</feature>
<dbReference type="InterPro" id="IPR003805">
    <property type="entry name" value="CobS"/>
</dbReference>
<evidence type="ECO:0000256" key="14">
    <source>
        <dbReference type="ARBA" id="ARBA00025228"/>
    </source>
</evidence>
<evidence type="ECO:0000256" key="2">
    <source>
        <dbReference type="ARBA" id="ARBA00004651"/>
    </source>
</evidence>
<evidence type="ECO:0000256" key="4">
    <source>
        <dbReference type="ARBA" id="ARBA00010561"/>
    </source>
</evidence>
<dbReference type="PANTHER" id="PTHR34148:SF1">
    <property type="entry name" value="ADENOSYLCOBINAMIDE-GDP RIBAZOLETRANSFERASE"/>
    <property type="match status" value="1"/>
</dbReference>
<gene>
    <name evidence="20" type="ORF">S06H3_65361</name>
</gene>
<evidence type="ECO:0000256" key="18">
    <source>
        <dbReference type="ARBA" id="ARBA00049504"/>
    </source>
</evidence>
<name>X1QI60_9ZZZZ</name>
<proteinExistence type="inferred from homology"/>
<keyword evidence="10 19" id="KW-0812">Transmembrane</keyword>
<accession>X1QI60</accession>
<dbReference type="AlphaFoldDB" id="X1QI60"/>
<keyword evidence="11" id="KW-0460">Magnesium</keyword>
<dbReference type="EC" id="2.7.8.26" evidence="5"/>
<dbReference type="GO" id="GO:0005886">
    <property type="term" value="C:plasma membrane"/>
    <property type="evidence" value="ECO:0007669"/>
    <property type="project" value="UniProtKB-SubCell"/>
</dbReference>
<evidence type="ECO:0000256" key="13">
    <source>
        <dbReference type="ARBA" id="ARBA00023136"/>
    </source>
</evidence>
<evidence type="ECO:0000256" key="15">
    <source>
        <dbReference type="ARBA" id="ARBA00032605"/>
    </source>
</evidence>
<comment type="subcellular location">
    <subcellularLocation>
        <location evidence="2">Cell membrane</location>
        <topology evidence="2">Multi-pass membrane protein</topology>
    </subcellularLocation>
</comment>
<evidence type="ECO:0000256" key="19">
    <source>
        <dbReference type="SAM" id="Phobius"/>
    </source>
</evidence>
<evidence type="ECO:0000256" key="9">
    <source>
        <dbReference type="ARBA" id="ARBA00022679"/>
    </source>
</evidence>
<comment type="function">
    <text evidence="14">Joins adenosylcobinamide-GDP and alpha-ribazole to generate adenosylcobalamin (Ado-cobalamin). Also synthesizes adenosylcobalamin 5'-phosphate from adenosylcobinamide-GDP and alpha-ribazole 5'-phosphate.</text>
</comment>
<comment type="caution">
    <text evidence="20">The sequence shown here is derived from an EMBL/GenBank/DDBJ whole genome shotgun (WGS) entry which is preliminary data.</text>
</comment>
<evidence type="ECO:0000256" key="7">
    <source>
        <dbReference type="ARBA" id="ARBA00022475"/>
    </source>
</evidence>
<comment type="catalytic activity">
    <reaction evidence="18">
        <text>alpha-ribazole 5'-phosphate + adenosylcob(III)inamide-GDP = adenosylcob(III)alamin 5'-phosphate + GMP + H(+)</text>
        <dbReference type="Rhea" id="RHEA:23560"/>
        <dbReference type="ChEBI" id="CHEBI:15378"/>
        <dbReference type="ChEBI" id="CHEBI:57918"/>
        <dbReference type="ChEBI" id="CHEBI:58115"/>
        <dbReference type="ChEBI" id="CHEBI:60487"/>
        <dbReference type="ChEBI" id="CHEBI:60493"/>
        <dbReference type="EC" id="2.7.8.26"/>
    </reaction>
</comment>
<evidence type="ECO:0000256" key="11">
    <source>
        <dbReference type="ARBA" id="ARBA00022842"/>
    </source>
</evidence>
<keyword evidence="13 19" id="KW-0472">Membrane</keyword>
<evidence type="ECO:0000256" key="17">
    <source>
        <dbReference type="ARBA" id="ARBA00048623"/>
    </source>
</evidence>
<organism evidence="20">
    <name type="scientific">marine sediment metagenome</name>
    <dbReference type="NCBI Taxonomy" id="412755"/>
    <lineage>
        <taxon>unclassified sequences</taxon>
        <taxon>metagenomes</taxon>
        <taxon>ecological metagenomes</taxon>
    </lineage>
</organism>
<feature type="non-terminal residue" evidence="20">
    <location>
        <position position="97"/>
    </location>
</feature>
<evidence type="ECO:0000256" key="16">
    <source>
        <dbReference type="ARBA" id="ARBA00032853"/>
    </source>
</evidence>
<dbReference type="GO" id="GO:0008818">
    <property type="term" value="F:cobalamin 5'-phosphate synthase activity"/>
    <property type="evidence" value="ECO:0007669"/>
    <property type="project" value="InterPro"/>
</dbReference>
<comment type="similarity">
    <text evidence="4">Belongs to the CobS family.</text>
</comment>
<evidence type="ECO:0000256" key="10">
    <source>
        <dbReference type="ARBA" id="ARBA00022692"/>
    </source>
</evidence>
<dbReference type="PANTHER" id="PTHR34148">
    <property type="entry name" value="ADENOSYLCOBINAMIDE-GDP RIBAZOLETRANSFERASE"/>
    <property type="match status" value="1"/>
</dbReference>
<keyword evidence="7" id="KW-1003">Cell membrane</keyword>
<dbReference type="GO" id="GO:0009236">
    <property type="term" value="P:cobalamin biosynthetic process"/>
    <property type="evidence" value="ECO:0007669"/>
    <property type="project" value="UniProtKB-UniPathway"/>
</dbReference>
<comment type="catalytic activity">
    <reaction evidence="17">
        <text>alpha-ribazole + adenosylcob(III)inamide-GDP = adenosylcob(III)alamin + GMP + H(+)</text>
        <dbReference type="Rhea" id="RHEA:16049"/>
        <dbReference type="ChEBI" id="CHEBI:10329"/>
        <dbReference type="ChEBI" id="CHEBI:15378"/>
        <dbReference type="ChEBI" id="CHEBI:18408"/>
        <dbReference type="ChEBI" id="CHEBI:58115"/>
        <dbReference type="ChEBI" id="CHEBI:60487"/>
        <dbReference type="EC" id="2.7.8.26"/>
    </reaction>
</comment>
<evidence type="ECO:0000256" key="8">
    <source>
        <dbReference type="ARBA" id="ARBA00022573"/>
    </source>
</evidence>
<protein>
    <recommendedName>
        <fullName evidence="6">Adenosylcobinamide-GDP ribazoletransferase</fullName>
        <ecNumber evidence="5">2.7.8.26</ecNumber>
    </recommendedName>
    <alternativeName>
        <fullName evidence="16">Cobalamin synthase</fullName>
    </alternativeName>
    <alternativeName>
        <fullName evidence="15">Cobalamin-5'-phosphate synthase</fullName>
    </alternativeName>
</protein>
<keyword evidence="8" id="KW-0169">Cobalamin biosynthesis</keyword>
<keyword evidence="12 19" id="KW-1133">Transmembrane helix</keyword>
<dbReference type="Pfam" id="PF02654">
    <property type="entry name" value="CobS"/>
    <property type="match status" value="1"/>
</dbReference>
<keyword evidence="9" id="KW-0808">Transferase</keyword>
<comment type="cofactor">
    <cofactor evidence="1">
        <name>Mg(2+)</name>
        <dbReference type="ChEBI" id="CHEBI:18420"/>
    </cofactor>
</comment>
<reference evidence="20" key="1">
    <citation type="journal article" date="2014" name="Front. Microbiol.">
        <title>High frequency of phylogenetically diverse reductive dehalogenase-homologous genes in deep subseafloor sedimentary metagenomes.</title>
        <authorList>
            <person name="Kawai M."/>
            <person name="Futagami T."/>
            <person name="Toyoda A."/>
            <person name="Takaki Y."/>
            <person name="Nishi S."/>
            <person name="Hori S."/>
            <person name="Arai W."/>
            <person name="Tsubouchi T."/>
            <person name="Morono Y."/>
            <person name="Uchiyama I."/>
            <person name="Ito T."/>
            <person name="Fujiyama A."/>
            <person name="Inagaki F."/>
            <person name="Takami H."/>
        </authorList>
    </citation>
    <scope>NUCLEOTIDE SEQUENCE</scope>
    <source>
        <strain evidence="20">Expedition CK06-06</strain>
    </source>
</reference>
<dbReference type="GO" id="GO:0051073">
    <property type="term" value="F:adenosylcobinamide-GDP ribazoletransferase activity"/>
    <property type="evidence" value="ECO:0007669"/>
    <property type="project" value="UniProtKB-EC"/>
</dbReference>
<comment type="pathway">
    <text evidence="3">Cofactor biosynthesis; adenosylcobalamin biosynthesis; adenosylcobalamin from cob(II)yrinate a,c-diamide: step 7/7.</text>
</comment>
<evidence type="ECO:0000256" key="6">
    <source>
        <dbReference type="ARBA" id="ARBA00015850"/>
    </source>
</evidence>
<sequence>MPVLSRWGIVYAISTFPSAKKEGIGWAIKQGANWKGLAVATAFSLITALALLTWWGAILMAALCLILLAFSRYLCSRFGGLTGDNYGAINELAEVVM</sequence>
<dbReference type="UniPathway" id="UPA00148">
    <property type="reaction ID" value="UER00238"/>
</dbReference>
<dbReference type="EMBL" id="BARV01043982">
    <property type="protein sequence ID" value="GAI67933.1"/>
    <property type="molecule type" value="Genomic_DNA"/>
</dbReference>
<evidence type="ECO:0000256" key="1">
    <source>
        <dbReference type="ARBA" id="ARBA00001946"/>
    </source>
</evidence>
<evidence type="ECO:0000313" key="20">
    <source>
        <dbReference type="EMBL" id="GAI67933.1"/>
    </source>
</evidence>
<evidence type="ECO:0000256" key="3">
    <source>
        <dbReference type="ARBA" id="ARBA00004663"/>
    </source>
</evidence>
<evidence type="ECO:0000256" key="12">
    <source>
        <dbReference type="ARBA" id="ARBA00022989"/>
    </source>
</evidence>